<accession>A0A413VRZ8</accession>
<dbReference type="Pfam" id="PF00534">
    <property type="entry name" value="Glycos_transf_1"/>
    <property type="match status" value="1"/>
</dbReference>
<evidence type="ECO:0000313" key="4">
    <source>
        <dbReference type="Proteomes" id="UP000284379"/>
    </source>
</evidence>
<dbReference type="Proteomes" id="UP000284379">
    <property type="component" value="Unassembled WGS sequence"/>
</dbReference>
<dbReference type="Pfam" id="PF13439">
    <property type="entry name" value="Glyco_transf_4"/>
    <property type="match status" value="1"/>
</dbReference>
<feature type="domain" description="Glycosyltransferase subfamily 4-like N-terminal" evidence="2">
    <location>
        <begin position="12"/>
        <end position="163"/>
    </location>
</feature>
<dbReference type="Gene3D" id="3.40.50.2000">
    <property type="entry name" value="Glycogen Phosphorylase B"/>
    <property type="match status" value="2"/>
</dbReference>
<dbReference type="SUPFAM" id="SSF53756">
    <property type="entry name" value="UDP-Glycosyltransferase/glycogen phosphorylase"/>
    <property type="match status" value="1"/>
</dbReference>
<dbReference type="GO" id="GO:0016757">
    <property type="term" value="F:glycosyltransferase activity"/>
    <property type="evidence" value="ECO:0007669"/>
    <property type="project" value="InterPro"/>
</dbReference>
<keyword evidence="3" id="KW-0808">Transferase</keyword>
<dbReference type="PANTHER" id="PTHR12526">
    <property type="entry name" value="GLYCOSYLTRANSFERASE"/>
    <property type="match status" value="1"/>
</dbReference>
<dbReference type="RefSeq" id="WP_002558685.1">
    <property type="nucleotide sequence ID" value="NZ_BMBN01000014.1"/>
</dbReference>
<sequence length="363" mass="40532">MNIIQIFASPVWGGGEQYIYDLAVASTSHRHAVTFFSRKSSVIAQRVAGIDGEYYQLPFKGIIDFYSVIRLSKYLKSHPTDIIHIHCFKEMFTVILAKRISGSKAKIVLTRHLIKKGKNNPLYLWAYRHINRIVFVSRLGEQTFLGSVPGFPKERSIVVHNSIPSYIEPIVKSETLRERFHIAKECPLIVFVGRVVPAKGILQLIAALGKLHHLNFFSVIIGKGQDDFIERLKALVASEGLADKVAFLGHSDKVRALIADADIGVAPSLCQEAFGLTAIEFMQAGKCIVTTDNGAQVEFIKHGSNGWLVAPGDVDALSQALSTLISDSETRNRLGDQAKKYFQEELTYDKFYEAIMRVYSMDV</sequence>
<dbReference type="EMBL" id="QSGO01000004">
    <property type="protein sequence ID" value="RHB36329.1"/>
    <property type="molecule type" value="Genomic_DNA"/>
</dbReference>
<name>A0A413VRZ8_9BACE</name>
<gene>
    <name evidence="3" type="ORF">DW888_06725</name>
</gene>
<dbReference type="InterPro" id="IPR001296">
    <property type="entry name" value="Glyco_trans_1"/>
</dbReference>
<evidence type="ECO:0000259" key="1">
    <source>
        <dbReference type="Pfam" id="PF00534"/>
    </source>
</evidence>
<comment type="caution">
    <text evidence="3">The sequence shown here is derived from an EMBL/GenBank/DDBJ whole genome shotgun (WGS) entry which is preliminary data.</text>
</comment>
<dbReference type="AlphaFoldDB" id="A0A413VRZ8"/>
<dbReference type="CDD" id="cd03801">
    <property type="entry name" value="GT4_PimA-like"/>
    <property type="match status" value="1"/>
</dbReference>
<dbReference type="GeneID" id="69504534"/>
<evidence type="ECO:0000259" key="2">
    <source>
        <dbReference type="Pfam" id="PF13439"/>
    </source>
</evidence>
<evidence type="ECO:0000313" key="3">
    <source>
        <dbReference type="EMBL" id="RHB36329.1"/>
    </source>
</evidence>
<reference evidence="3 4" key="1">
    <citation type="submission" date="2018-08" db="EMBL/GenBank/DDBJ databases">
        <title>A genome reference for cultivated species of the human gut microbiota.</title>
        <authorList>
            <person name="Zou Y."/>
            <person name="Xue W."/>
            <person name="Luo G."/>
        </authorList>
    </citation>
    <scope>NUCLEOTIDE SEQUENCE [LARGE SCALE GENOMIC DNA]</scope>
    <source>
        <strain evidence="3 4">AM40-30BH</strain>
    </source>
</reference>
<organism evidence="3 4">
    <name type="scientific">Bacteroides nordii</name>
    <dbReference type="NCBI Taxonomy" id="291645"/>
    <lineage>
        <taxon>Bacteria</taxon>
        <taxon>Pseudomonadati</taxon>
        <taxon>Bacteroidota</taxon>
        <taxon>Bacteroidia</taxon>
        <taxon>Bacteroidales</taxon>
        <taxon>Bacteroidaceae</taxon>
        <taxon>Bacteroides</taxon>
    </lineage>
</organism>
<dbReference type="InterPro" id="IPR028098">
    <property type="entry name" value="Glyco_trans_4-like_N"/>
</dbReference>
<protein>
    <submittedName>
        <fullName evidence="3">Glycosyltransferase family 1 protein</fullName>
    </submittedName>
</protein>
<feature type="domain" description="Glycosyl transferase family 1" evidence="1">
    <location>
        <begin position="174"/>
        <end position="340"/>
    </location>
</feature>
<proteinExistence type="predicted"/>